<evidence type="ECO:0000313" key="1">
    <source>
        <dbReference type="EMBL" id="GAA0442224.1"/>
    </source>
</evidence>
<comment type="caution">
    <text evidence="1">The sequence shown here is derived from an EMBL/GenBank/DDBJ whole genome shotgun (WGS) entry which is preliminary data.</text>
</comment>
<reference evidence="2" key="1">
    <citation type="journal article" date="2019" name="Int. J. Syst. Evol. Microbiol.">
        <title>The Global Catalogue of Microorganisms (GCM) 10K type strain sequencing project: providing services to taxonomists for standard genome sequencing and annotation.</title>
        <authorList>
            <consortium name="The Broad Institute Genomics Platform"/>
            <consortium name="The Broad Institute Genome Sequencing Center for Infectious Disease"/>
            <person name="Wu L."/>
            <person name="Ma J."/>
        </authorList>
    </citation>
    <scope>NUCLEOTIDE SEQUENCE [LARGE SCALE GENOMIC DNA]</scope>
    <source>
        <strain evidence="2">JCM 10649</strain>
    </source>
</reference>
<dbReference type="EMBL" id="BAAAHB010000001">
    <property type="protein sequence ID" value="GAA0442224.1"/>
    <property type="molecule type" value="Genomic_DNA"/>
</dbReference>
<dbReference type="RefSeq" id="WP_344084305.1">
    <property type="nucleotide sequence ID" value="NZ_BAAAHB010000001.1"/>
</dbReference>
<evidence type="ECO:0000313" key="2">
    <source>
        <dbReference type="Proteomes" id="UP001499895"/>
    </source>
</evidence>
<evidence type="ECO:0008006" key="3">
    <source>
        <dbReference type="Google" id="ProtNLM"/>
    </source>
</evidence>
<dbReference type="InterPro" id="IPR036661">
    <property type="entry name" value="Luciferase-like_sf"/>
</dbReference>
<name>A0ABP3J7M8_9ACTN</name>
<dbReference type="Proteomes" id="UP001499895">
    <property type="component" value="Unassembled WGS sequence"/>
</dbReference>
<proteinExistence type="predicted"/>
<accession>A0ABP3J7M8</accession>
<organism evidence="1 2">
    <name type="scientific">Streptomyces stramineus</name>
    <dbReference type="NCBI Taxonomy" id="173861"/>
    <lineage>
        <taxon>Bacteria</taxon>
        <taxon>Bacillati</taxon>
        <taxon>Actinomycetota</taxon>
        <taxon>Actinomycetes</taxon>
        <taxon>Kitasatosporales</taxon>
        <taxon>Streptomycetaceae</taxon>
        <taxon>Streptomyces</taxon>
    </lineage>
</organism>
<dbReference type="SUPFAM" id="SSF51679">
    <property type="entry name" value="Bacterial luciferase-like"/>
    <property type="match status" value="1"/>
</dbReference>
<gene>
    <name evidence="1" type="ORF">GCM10009544_01150</name>
</gene>
<keyword evidence="2" id="KW-1185">Reference proteome</keyword>
<protein>
    <recommendedName>
        <fullName evidence="3">LLM class F420-dependent oxidoreductase</fullName>
    </recommendedName>
</protein>
<sequence>MDTLALVGTRDDLLARIVTLEQAGVDELLIQPVIDPPTEMAQLAWLLA</sequence>